<comment type="similarity">
    <text evidence="1">Belongs to the aldehyde dehydrogenase family.</text>
</comment>
<dbReference type="GO" id="GO:0016620">
    <property type="term" value="F:oxidoreductase activity, acting on the aldehyde or oxo group of donors, NAD or NADP as acceptor"/>
    <property type="evidence" value="ECO:0007669"/>
    <property type="project" value="InterPro"/>
</dbReference>
<dbReference type="Proteomes" id="UP000516173">
    <property type="component" value="Chromosome"/>
</dbReference>
<evidence type="ECO:0000256" key="1">
    <source>
        <dbReference type="ARBA" id="ARBA00009986"/>
    </source>
</evidence>
<dbReference type="PANTHER" id="PTHR42804:SF1">
    <property type="entry name" value="ALDEHYDE DEHYDROGENASE-RELATED"/>
    <property type="match status" value="1"/>
</dbReference>
<dbReference type="EMBL" id="AP023396">
    <property type="protein sequence ID" value="BCK55058.1"/>
    <property type="molecule type" value="Genomic_DNA"/>
</dbReference>
<gene>
    <name evidence="4" type="ORF">NWFMUON74_28300</name>
</gene>
<dbReference type="CDD" id="cd07138">
    <property type="entry name" value="ALDH_CddD_SSP0762"/>
    <property type="match status" value="1"/>
</dbReference>
<evidence type="ECO:0000259" key="3">
    <source>
        <dbReference type="Pfam" id="PF00171"/>
    </source>
</evidence>
<dbReference type="InterPro" id="IPR015590">
    <property type="entry name" value="Aldehyde_DH_dom"/>
</dbReference>
<dbReference type="FunFam" id="3.40.309.10:FF:000012">
    <property type="entry name" value="Betaine aldehyde dehydrogenase"/>
    <property type="match status" value="1"/>
</dbReference>
<dbReference type="GeneID" id="80347379"/>
<reference evidence="4 5" key="1">
    <citation type="submission" date="2020-08" db="EMBL/GenBank/DDBJ databases">
        <title>Genome Sequencing of Nocardia wallacei strain FMUON74 and assembly.</title>
        <authorList>
            <person name="Toyokawa M."/>
            <person name="Uesaka K."/>
        </authorList>
    </citation>
    <scope>NUCLEOTIDE SEQUENCE [LARGE SCALE GENOMIC DNA]</scope>
    <source>
        <strain evidence="4 5">FMUON74</strain>
    </source>
</reference>
<dbReference type="PANTHER" id="PTHR42804">
    <property type="entry name" value="ALDEHYDE DEHYDROGENASE"/>
    <property type="match status" value="1"/>
</dbReference>
<sequence>MREYSKFYIGGKWTDPAAAQTFDVVNPATEEIAGRVARGSAADVDLAVAAARQAFPAWAATPVVDRLAVLRAIGAEYDRRRGDLAAALTEEMGAPAALAGGFQVDLGAGHLATVLEVLENYSFEQPRGATLIVKEPIGVCGLITPWNWPLNQIAVKVFPALAAGCAVVLKPSEQSPFSGQIFAEILDAAGVPAGVFNLVQGDGPSVGAPLSAHPGVDLISFTGSTRAGIEIARSAAPTVKRVTQELGGKSPNIVLDDARLAANVGSAVATLMNNSGQTCSALSRMLVPRTRMDDAVAAARDAASQLSVGDPTGDVALGPVVSGAQFDKIQALIQKGIDEGATLVTGGTGRPEGLTKGYYVKPTVFANVTNDMTIAREEIFGPVLTILGYDDLDQAVEIANDTEYGLAANVAGADLDQARAVARRISAGWVTVNDAFDFRAPFGGYRKSGNGREWGQDGFEEYLETKAILGYAAE</sequence>
<evidence type="ECO:0000313" key="5">
    <source>
        <dbReference type="Proteomes" id="UP000516173"/>
    </source>
</evidence>
<protein>
    <submittedName>
        <fullName evidence="4">Aldehyde dehydrogenase</fullName>
    </submittedName>
</protein>
<dbReference type="Pfam" id="PF00171">
    <property type="entry name" value="Aldedh"/>
    <property type="match status" value="1"/>
</dbReference>
<dbReference type="SUPFAM" id="SSF53720">
    <property type="entry name" value="ALDH-like"/>
    <property type="match status" value="1"/>
</dbReference>
<organism evidence="4 5">
    <name type="scientific">Nocardia wallacei</name>
    <dbReference type="NCBI Taxonomy" id="480035"/>
    <lineage>
        <taxon>Bacteria</taxon>
        <taxon>Bacillati</taxon>
        <taxon>Actinomycetota</taxon>
        <taxon>Actinomycetes</taxon>
        <taxon>Mycobacteriales</taxon>
        <taxon>Nocardiaceae</taxon>
        <taxon>Nocardia</taxon>
    </lineage>
</organism>
<dbReference type="KEGG" id="nwl:NWFMUON74_28300"/>
<dbReference type="InterPro" id="IPR016163">
    <property type="entry name" value="Ald_DH_C"/>
</dbReference>
<proteinExistence type="inferred from homology"/>
<evidence type="ECO:0000313" key="4">
    <source>
        <dbReference type="EMBL" id="BCK55058.1"/>
    </source>
</evidence>
<evidence type="ECO:0000256" key="2">
    <source>
        <dbReference type="ARBA" id="ARBA00023002"/>
    </source>
</evidence>
<feature type="domain" description="Aldehyde dehydrogenase" evidence="3">
    <location>
        <begin position="13"/>
        <end position="468"/>
    </location>
</feature>
<dbReference type="Gene3D" id="3.40.309.10">
    <property type="entry name" value="Aldehyde Dehydrogenase, Chain A, domain 2"/>
    <property type="match status" value="1"/>
</dbReference>
<dbReference type="InterPro" id="IPR016161">
    <property type="entry name" value="Ald_DH/histidinol_DH"/>
</dbReference>
<dbReference type="InterPro" id="IPR016162">
    <property type="entry name" value="Ald_DH_N"/>
</dbReference>
<dbReference type="RefSeq" id="WP_187688227.1">
    <property type="nucleotide sequence ID" value="NZ_AP023396.1"/>
</dbReference>
<dbReference type="Gene3D" id="3.40.605.10">
    <property type="entry name" value="Aldehyde Dehydrogenase, Chain A, domain 1"/>
    <property type="match status" value="1"/>
</dbReference>
<keyword evidence="5" id="KW-1185">Reference proteome</keyword>
<dbReference type="AlphaFoldDB" id="A0A7G1KIT6"/>
<name>A0A7G1KIT6_9NOCA</name>
<accession>A0A7G1KIT6</accession>
<keyword evidence="2" id="KW-0560">Oxidoreductase</keyword>
<dbReference type="FunFam" id="3.40.605.10:FF:000007">
    <property type="entry name" value="NAD/NADP-dependent betaine aldehyde dehydrogenase"/>
    <property type="match status" value="1"/>
</dbReference>